<sequence length="126" mass="14277">MHHVMGIAFHSQCLSLYFVCMQLASPSFYEFTHNQVLELSEKLVYGFELITQSTDINVKNGLISHVLLHNGSADLLALHIWYSSTNPDGVRFHPSAIRCRRNAQVFLINEHNDGSVLVCYLTISKI</sequence>
<accession>A0ABD2ZMC7</accession>
<evidence type="ECO:0000256" key="1">
    <source>
        <dbReference type="SAM" id="SignalP"/>
    </source>
</evidence>
<feature type="signal peptide" evidence="1">
    <location>
        <begin position="1"/>
        <end position="15"/>
    </location>
</feature>
<reference evidence="2 3" key="1">
    <citation type="submission" date="2024-11" db="EMBL/GenBank/DDBJ databases">
        <title>A near-complete genome assembly of Cinchona calisaya.</title>
        <authorList>
            <person name="Lian D.C."/>
            <person name="Zhao X.W."/>
            <person name="Wei L."/>
        </authorList>
    </citation>
    <scope>NUCLEOTIDE SEQUENCE [LARGE SCALE GENOMIC DNA]</scope>
    <source>
        <tissue evidence="2">Nenye</tissue>
    </source>
</reference>
<keyword evidence="3" id="KW-1185">Reference proteome</keyword>
<dbReference type="AlphaFoldDB" id="A0ABD2ZMC7"/>
<comment type="caution">
    <text evidence="2">The sequence shown here is derived from an EMBL/GenBank/DDBJ whole genome shotgun (WGS) entry which is preliminary data.</text>
</comment>
<feature type="chain" id="PRO_5044833384" evidence="1">
    <location>
        <begin position="16"/>
        <end position="126"/>
    </location>
</feature>
<evidence type="ECO:0000313" key="2">
    <source>
        <dbReference type="EMBL" id="KAL3520604.1"/>
    </source>
</evidence>
<keyword evidence="1" id="KW-0732">Signal</keyword>
<organism evidence="2 3">
    <name type="scientific">Cinchona calisaya</name>
    <dbReference type="NCBI Taxonomy" id="153742"/>
    <lineage>
        <taxon>Eukaryota</taxon>
        <taxon>Viridiplantae</taxon>
        <taxon>Streptophyta</taxon>
        <taxon>Embryophyta</taxon>
        <taxon>Tracheophyta</taxon>
        <taxon>Spermatophyta</taxon>
        <taxon>Magnoliopsida</taxon>
        <taxon>eudicotyledons</taxon>
        <taxon>Gunneridae</taxon>
        <taxon>Pentapetalae</taxon>
        <taxon>asterids</taxon>
        <taxon>lamiids</taxon>
        <taxon>Gentianales</taxon>
        <taxon>Rubiaceae</taxon>
        <taxon>Cinchonoideae</taxon>
        <taxon>Cinchoneae</taxon>
        <taxon>Cinchona</taxon>
    </lineage>
</organism>
<name>A0ABD2ZMC7_9GENT</name>
<dbReference type="Proteomes" id="UP001630127">
    <property type="component" value="Unassembled WGS sequence"/>
</dbReference>
<dbReference type="EMBL" id="JBJUIK010000008">
    <property type="protein sequence ID" value="KAL3520604.1"/>
    <property type="molecule type" value="Genomic_DNA"/>
</dbReference>
<gene>
    <name evidence="2" type="ORF">ACH5RR_018753</name>
</gene>
<evidence type="ECO:0000313" key="3">
    <source>
        <dbReference type="Proteomes" id="UP001630127"/>
    </source>
</evidence>
<proteinExistence type="predicted"/>
<protein>
    <submittedName>
        <fullName evidence="2">Uncharacterized protein</fullName>
    </submittedName>
</protein>